<name>A0A9J5Z0N7_SOLCO</name>
<keyword evidence="2" id="KW-1185">Reference proteome</keyword>
<sequence length="162" mass="18219">MDKALRMLNSTGKFSVRSVAWERLWKKRLPVGEVLSNGRIANFVVCQFKSGQVIKDRRNMSSTWSDMPPIEGAFICNTDGACKDSFGLSSGAYCVRNDAGRFRFVQTRMLGYCTNLVVEFKAFRPVKKILEGLWETPWNVAMEVRKICKIDGRGFSCGGACI</sequence>
<accession>A0A9J5Z0N7</accession>
<evidence type="ECO:0008006" key="3">
    <source>
        <dbReference type="Google" id="ProtNLM"/>
    </source>
</evidence>
<organism evidence="1 2">
    <name type="scientific">Solanum commersonii</name>
    <name type="common">Commerson's wild potato</name>
    <name type="synonym">Commerson's nightshade</name>
    <dbReference type="NCBI Taxonomy" id="4109"/>
    <lineage>
        <taxon>Eukaryota</taxon>
        <taxon>Viridiplantae</taxon>
        <taxon>Streptophyta</taxon>
        <taxon>Embryophyta</taxon>
        <taxon>Tracheophyta</taxon>
        <taxon>Spermatophyta</taxon>
        <taxon>Magnoliopsida</taxon>
        <taxon>eudicotyledons</taxon>
        <taxon>Gunneridae</taxon>
        <taxon>Pentapetalae</taxon>
        <taxon>asterids</taxon>
        <taxon>lamiids</taxon>
        <taxon>Solanales</taxon>
        <taxon>Solanaceae</taxon>
        <taxon>Solanoideae</taxon>
        <taxon>Solaneae</taxon>
        <taxon>Solanum</taxon>
    </lineage>
</organism>
<dbReference type="AlphaFoldDB" id="A0A9J5Z0N7"/>
<proteinExistence type="predicted"/>
<comment type="caution">
    <text evidence="1">The sequence shown here is derived from an EMBL/GenBank/DDBJ whole genome shotgun (WGS) entry which is preliminary data.</text>
</comment>
<dbReference type="OrthoDB" id="1938131at2759"/>
<reference evidence="1 2" key="1">
    <citation type="submission" date="2020-09" db="EMBL/GenBank/DDBJ databases">
        <title>De no assembly of potato wild relative species, Solanum commersonii.</title>
        <authorList>
            <person name="Cho K."/>
        </authorList>
    </citation>
    <scope>NUCLEOTIDE SEQUENCE [LARGE SCALE GENOMIC DNA]</scope>
    <source>
        <strain evidence="1">LZ3.2</strain>
        <tissue evidence="1">Leaf</tissue>
    </source>
</reference>
<dbReference type="Proteomes" id="UP000824120">
    <property type="component" value="Chromosome 5"/>
</dbReference>
<evidence type="ECO:0000313" key="2">
    <source>
        <dbReference type="Proteomes" id="UP000824120"/>
    </source>
</evidence>
<dbReference type="EMBL" id="JACXVP010000005">
    <property type="protein sequence ID" value="KAG5605495.1"/>
    <property type="molecule type" value="Genomic_DNA"/>
</dbReference>
<evidence type="ECO:0000313" key="1">
    <source>
        <dbReference type="EMBL" id="KAG5605495.1"/>
    </source>
</evidence>
<gene>
    <name evidence="1" type="ORF">H5410_026987</name>
</gene>
<protein>
    <recommendedName>
        <fullName evidence="3">RNase H family protein</fullName>
    </recommendedName>
</protein>